<accession>A0AAP0CVL4</accession>
<dbReference type="Pfam" id="PF25072">
    <property type="entry name" value="DUF7796"/>
    <property type="match status" value="1"/>
</dbReference>
<dbReference type="EMBL" id="JBCNJP010000019">
    <property type="protein sequence ID" value="KAK9062946.1"/>
    <property type="molecule type" value="Genomic_DNA"/>
</dbReference>
<proteinExistence type="predicted"/>
<sequence length="421" mass="47257">MMKNLQTLSSQITKRFSDLQWRFLLLLILPISLFLFFSLTTAGAGRVFTGNPPIHYLTDLKSFFANSDQKPFPLTTELKRSRMAVCLVGGARRFELTGPSIVEKILEEYPNADLFLNSPLDANSYKFSLLKTAPRIAAIRIFKPADLPESEAAARVLTASNSPNGIQGLLQYFNLVEGCLTMVKSHQHQNNFTYDWIVRTRVDGYWSHPLRPDLFIPGHYVVPSGSSYGGLNDRFGVGDFNTSVAALSRLSMIPELDSVGLHELNSESAFQAQLKLRNVSYLTERVPFCVVSDRTYDFPPGRFGVPVASLSSEGPLSGVKCRPCTSMFSSRWADAVVNGLDRRWSWTESVNGTLRLCDGRGEWERGWEDMFDGVVGKKLAAVRKGVSRLSFDKCIEDFEYMKRRSAVWDVPSMVELCQPLM</sequence>
<protein>
    <recommendedName>
        <fullName evidence="1">DUF7796 domain-containing protein</fullName>
    </recommendedName>
</protein>
<gene>
    <name evidence="2" type="ORF">SSX86_020136</name>
</gene>
<dbReference type="PANTHER" id="PTHR35112">
    <property type="entry name" value="OS08G0360500 PROTEIN"/>
    <property type="match status" value="1"/>
</dbReference>
<dbReference type="InterPro" id="IPR056698">
    <property type="entry name" value="DUF7796"/>
</dbReference>
<dbReference type="AlphaFoldDB" id="A0AAP0CVL4"/>
<dbReference type="Proteomes" id="UP001408789">
    <property type="component" value="Unassembled WGS sequence"/>
</dbReference>
<reference evidence="2 3" key="1">
    <citation type="submission" date="2024-04" db="EMBL/GenBank/DDBJ databases">
        <title>The reference genome of an endangered Asteraceae, Deinandra increscens subsp. villosa, native to the Central Coast of California.</title>
        <authorList>
            <person name="Guilliams M."/>
            <person name="Hasenstab-Lehman K."/>
            <person name="Meyer R."/>
            <person name="Mcevoy S."/>
        </authorList>
    </citation>
    <scope>NUCLEOTIDE SEQUENCE [LARGE SCALE GENOMIC DNA]</scope>
    <source>
        <tissue evidence="2">Leaf</tissue>
    </source>
</reference>
<evidence type="ECO:0000259" key="1">
    <source>
        <dbReference type="Pfam" id="PF25072"/>
    </source>
</evidence>
<evidence type="ECO:0000313" key="3">
    <source>
        <dbReference type="Proteomes" id="UP001408789"/>
    </source>
</evidence>
<organism evidence="2 3">
    <name type="scientific">Deinandra increscens subsp. villosa</name>
    <dbReference type="NCBI Taxonomy" id="3103831"/>
    <lineage>
        <taxon>Eukaryota</taxon>
        <taxon>Viridiplantae</taxon>
        <taxon>Streptophyta</taxon>
        <taxon>Embryophyta</taxon>
        <taxon>Tracheophyta</taxon>
        <taxon>Spermatophyta</taxon>
        <taxon>Magnoliopsida</taxon>
        <taxon>eudicotyledons</taxon>
        <taxon>Gunneridae</taxon>
        <taxon>Pentapetalae</taxon>
        <taxon>asterids</taxon>
        <taxon>campanulids</taxon>
        <taxon>Asterales</taxon>
        <taxon>Asteraceae</taxon>
        <taxon>Asteroideae</taxon>
        <taxon>Heliantheae alliance</taxon>
        <taxon>Madieae</taxon>
        <taxon>Madiinae</taxon>
        <taxon>Deinandra</taxon>
    </lineage>
</organism>
<feature type="domain" description="DUF7796" evidence="1">
    <location>
        <begin position="79"/>
        <end position="418"/>
    </location>
</feature>
<name>A0AAP0CVL4_9ASTR</name>
<comment type="caution">
    <text evidence="2">The sequence shown here is derived from an EMBL/GenBank/DDBJ whole genome shotgun (WGS) entry which is preliminary data.</text>
</comment>
<dbReference type="PANTHER" id="PTHR35112:SF1">
    <property type="entry name" value="RING_FYVE_PHD ZINC FINGER SUPERFAMILY PROTEIN"/>
    <property type="match status" value="1"/>
</dbReference>
<evidence type="ECO:0000313" key="2">
    <source>
        <dbReference type="EMBL" id="KAK9062946.1"/>
    </source>
</evidence>
<keyword evidence="3" id="KW-1185">Reference proteome</keyword>